<name>A0A2T7FXR0_9RHOB</name>
<proteinExistence type="predicted"/>
<dbReference type="GO" id="GO:0016301">
    <property type="term" value="F:kinase activity"/>
    <property type="evidence" value="ECO:0007669"/>
    <property type="project" value="UniProtKB-KW"/>
</dbReference>
<dbReference type="AlphaFoldDB" id="A0A2T7FXR0"/>
<keyword evidence="1" id="KW-0812">Transmembrane</keyword>
<evidence type="ECO:0000256" key="1">
    <source>
        <dbReference type="SAM" id="Phobius"/>
    </source>
</evidence>
<keyword evidence="1" id="KW-1133">Transmembrane helix</keyword>
<feature type="transmembrane region" description="Helical" evidence="1">
    <location>
        <begin position="6"/>
        <end position="24"/>
    </location>
</feature>
<gene>
    <name evidence="2" type="ORF">DC363_07145</name>
</gene>
<evidence type="ECO:0000313" key="3">
    <source>
        <dbReference type="Proteomes" id="UP000244817"/>
    </source>
</evidence>
<keyword evidence="1" id="KW-0472">Membrane</keyword>
<accession>A0A2T7FXR0</accession>
<keyword evidence="3" id="KW-1185">Reference proteome</keyword>
<reference evidence="2 3" key="1">
    <citation type="submission" date="2018-04" db="EMBL/GenBank/DDBJ databases">
        <title>Pelagivirga bohaiensis gen. nov., sp. nov., a bacterium isolated from the Bohai Sea.</title>
        <authorList>
            <person name="Ji X."/>
        </authorList>
    </citation>
    <scope>NUCLEOTIDE SEQUENCE [LARGE SCALE GENOMIC DNA]</scope>
    <source>
        <strain evidence="2 3">BH-SD16</strain>
    </source>
</reference>
<protein>
    <submittedName>
        <fullName evidence="2">Histidine kinase</fullName>
    </submittedName>
</protein>
<sequence>MNATRLAIVAIVGSAVIAAVLMYYQLVYAGYAELTQTEVGEIQLVSLVSGEPEPVLAENVKAIDTVEEGVRLSGAISFRACFDMVNSQAMLTETYVVAENAVPLTAPRWFDCFDAQEVGAALETGEAIAFLGQKNISYGVDRVVAVMPDGRGFAWHQLNPCGEAVFAGDDAPEGCPDLTEDI</sequence>
<dbReference type="EMBL" id="QCYG01000004">
    <property type="protein sequence ID" value="PVA06918.1"/>
    <property type="molecule type" value="Genomic_DNA"/>
</dbReference>
<keyword evidence="2" id="KW-0418">Kinase</keyword>
<organism evidence="2 3">
    <name type="scientific">Thalassorhabdomicrobium marinisediminis</name>
    <dbReference type="NCBI Taxonomy" id="2170577"/>
    <lineage>
        <taxon>Bacteria</taxon>
        <taxon>Pseudomonadati</taxon>
        <taxon>Pseudomonadota</taxon>
        <taxon>Alphaproteobacteria</taxon>
        <taxon>Rhodobacterales</taxon>
        <taxon>Paracoccaceae</taxon>
        <taxon>Thalassorhabdomicrobium</taxon>
    </lineage>
</organism>
<dbReference type="Proteomes" id="UP000244817">
    <property type="component" value="Unassembled WGS sequence"/>
</dbReference>
<dbReference type="InterPro" id="IPR045616">
    <property type="entry name" value="DUF6446"/>
</dbReference>
<dbReference type="Pfam" id="PF20044">
    <property type="entry name" value="DUF6446"/>
    <property type="match status" value="1"/>
</dbReference>
<dbReference type="RefSeq" id="WP_108640445.1">
    <property type="nucleotide sequence ID" value="NZ_QCYG01000004.1"/>
</dbReference>
<keyword evidence="2" id="KW-0808">Transferase</keyword>
<dbReference type="OrthoDB" id="7819947at2"/>
<evidence type="ECO:0000313" key="2">
    <source>
        <dbReference type="EMBL" id="PVA06918.1"/>
    </source>
</evidence>
<comment type="caution">
    <text evidence="2">The sequence shown here is derived from an EMBL/GenBank/DDBJ whole genome shotgun (WGS) entry which is preliminary data.</text>
</comment>